<proteinExistence type="predicted"/>
<dbReference type="InterPro" id="IPR050383">
    <property type="entry name" value="GlyoxalaseI/FosfomycinResist"/>
</dbReference>
<keyword evidence="4" id="KW-1185">Reference proteome</keyword>
<evidence type="ECO:0000259" key="2">
    <source>
        <dbReference type="PROSITE" id="PS51819"/>
    </source>
</evidence>
<name>A0ABQ4JJA2_9ACTN</name>
<sequence>MARVTRLDHAVIGVSDWRVSTDFYREVVGAEVIDVGGDRVAFRIGPNQLSVHGPGMDLAGNVARLPVRPGNSDICFVWEGPIEAAVAHLRRHRIAVETGPVRRFGAGGMGTSVYFRDPDGSLLEFISYETSPQRASPDPADVSSPAGDHLGDVPRS</sequence>
<dbReference type="InterPro" id="IPR029068">
    <property type="entry name" value="Glyas_Bleomycin-R_OHBP_Dase"/>
</dbReference>
<dbReference type="PANTHER" id="PTHR21366">
    <property type="entry name" value="GLYOXALASE FAMILY PROTEIN"/>
    <property type="match status" value="1"/>
</dbReference>
<feature type="region of interest" description="Disordered" evidence="1">
    <location>
        <begin position="129"/>
        <end position="156"/>
    </location>
</feature>
<reference evidence="3 4" key="1">
    <citation type="submission" date="2021-01" db="EMBL/GenBank/DDBJ databases">
        <title>Whole genome shotgun sequence of Verrucosispora qiuiae NBRC 106684.</title>
        <authorList>
            <person name="Komaki H."/>
            <person name="Tamura T."/>
        </authorList>
    </citation>
    <scope>NUCLEOTIDE SEQUENCE [LARGE SCALE GENOMIC DNA]</scope>
    <source>
        <strain evidence="3 4">NBRC 106684</strain>
    </source>
</reference>
<accession>A0ABQ4JJA2</accession>
<gene>
    <name evidence="3" type="ORF">Vqi01_47340</name>
</gene>
<dbReference type="SUPFAM" id="SSF54593">
    <property type="entry name" value="Glyoxalase/Bleomycin resistance protein/Dihydroxybiphenyl dioxygenase"/>
    <property type="match status" value="1"/>
</dbReference>
<dbReference type="InterPro" id="IPR004360">
    <property type="entry name" value="Glyas_Fos-R_dOase_dom"/>
</dbReference>
<feature type="domain" description="VOC" evidence="2">
    <location>
        <begin position="6"/>
        <end position="128"/>
    </location>
</feature>
<dbReference type="PROSITE" id="PS51819">
    <property type="entry name" value="VOC"/>
    <property type="match status" value="1"/>
</dbReference>
<dbReference type="EMBL" id="BOPC01000076">
    <property type="protein sequence ID" value="GIJ29572.1"/>
    <property type="molecule type" value="Genomic_DNA"/>
</dbReference>
<dbReference type="RefSeq" id="WP_204037037.1">
    <property type="nucleotide sequence ID" value="NZ_BOPC01000076.1"/>
</dbReference>
<evidence type="ECO:0000313" key="4">
    <source>
        <dbReference type="Proteomes" id="UP000653076"/>
    </source>
</evidence>
<evidence type="ECO:0000256" key="1">
    <source>
        <dbReference type="SAM" id="MobiDB-lite"/>
    </source>
</evidence>
<organism evidence="3 4">
    <name type="scientific">Micromonospora qiuiae</name>
    <dbReference type="NCBI Taxonomy" id="502268"/>
    <lineage>
        <taxon>Bacteria</taxon>
        <taxon>Bacillati</taxon>
        <taxon>Actinomycetota</taxon>
        <taxon>Actinomycetes</taxon>
        <taxon>Micromonosporales</taxon>
        <taxon>Micromonosporaceae</taxon>
        <taxon>Micromonospora</taxon>
    </lineage>
</organism>
<dbReference type="Gene3D" id="3.10.180.10">
    <property type="entry name" value="2,3-Dihydroxybiphenyl 1,2-Dioxygenase, domain 1"/>
    <property type="match status" value="1"/>
</dbReference>
<protein>
    <submittedName>
        <fullName evidence="3">Biphenyl-2,3-diol 1,2-dioxygenase</fullName>
    </submittedName>
</protein>
<comment type="caution">
    <text evidence="3">The sequence shown here is derived from an EMBL/GenBank/DDBJ whole genome shotgun (WGS) entry which is preliminary data.</text>
</comment>
<dbReference type="Proteomes" id="UP000653076">
    <property type="component" value="Unassembled WGS sequence"/>
</dbReference>
<dbReference type="PANTHER" id="PTHR21366:SF14">
    <property type="entry name" value="GLYOXALASE DOMAIN-CONTAINING PROTEIN 5"/>
    <property type="match status" value="1"/>
</dbReference>
<dbReference type="InterPro" id="IPR037523">
    <property type="entry name" value="VOC_core"/>
</dbReference>
<dbReference type="Pfam" id="PF00903">
    <property type="entry name" value="Glyoxalase"/>
    <property type="match status" value="1"/>
</dbReference>
<evidence type="ECO:0000313" key="3">
    <source>
        <dbReference type="EMBL" id="GIJ29572.1"/>
    </source>
</evidence>